<reference evidence="3" key="1">
    <citation type="journal article" date="2019" name="Int. J. Syst. Evol. Microbiol.">
        <title>The Global Catalogue of Microorganisms (GCM) 10K type strain sequencing project: providing services to taxonomists for standard genome sequencing and annotation.</title>
        <authorList>
            <consortium name="The Broad Institute Genomics Platform"/>
            <consortium name="The Broad Institute Genome Sequencing Center for Infectious Disease"/>
            <person name="Wu L."/>
            <person name="Ma J."/>
        </authorList>
    </citation>
    <scope>NUCLEOTIDE SEQUENCE [LARGE SCALE GENOMIC DNA]</scope>
    <source>
        <strain evidence="3">ICMP 19515</strain>
    </source>
</reference>
<comment type="caution">
    <text evidence="2">The sequence shown here is derived from an EMBL/GenBank/DDBJ whole genome shotgun (WGS) entry which is preliminary data.</text>
</comment>
<feature type="compositionally biased region" description="Polar residues" evidence="1">
    <location>
        <begin position="258"/>
        <end position="269"/>
    </location>
</feature>
<name>A0ABV7MIC9_9HYPH</name>
<protein>
    <submittedName>
        <fullName evidence="2">Host specificity protein</fullName>
    </submittedName>
</protein>
<evidence type="ECO:0000313" key="2">
    <source>
        <dbReference type="EMBL" id="MFC3320393.1"/>
    </source>
</evidence>
<keyword evidence="3" id="KW-1185">Reference proteome</keyword>
<feature type="compositionally biased region" description="Polar residues" evidence="1">
    <location>
        <begin position="1"/>
        <end position="27"/>
    </location>
</feature>
<dbReference type="Proteomes" id="UP001595648">
    <property type="component" value="Unassembled WGS sequence"/>
</dbReference>
<accession>A0ABV7MIC9</accession>
<dbReference type="RefSeq" id="WP_378976407.1">
    <property type="nucleotide sequence ID" value="NZ_JBHRVD010000001.1"/>
</dbReference>
<gene>
    <name evidence="2" type="ORF">ACFOJ9_00575</name>
</gene>
<feature type="region of interest" description="Disordered" evidence="1">
    <location>
        <begin position="1"/>
        <end position="42"/>
    </location>
</feature>
<organism evidence="2 3">
    <name type="scientific">Mesorhizobium cantuariense</name>
    <dbReference type="NCBI Taxonomy" id="1300275"/>
    <lineage>
        <taxon>Bacteria</taxon>
        <taxon>Pseudomonadati</taxon>
        <taxon>Pseudomonadota</taxon>
        <taxon>Alphaproteobacteria</taxon>
        <taxon>Hyphomicrobiales</taxon>
        <taxon>Phyllobacteriaceae</taxon>
        <taxon>Mesorhizobium</taxon>
    </lineage>
</organism>
<feature type="region of interest" description="Disordered" evidence="1">
    <location>
        <begin position="258"/>
        <end position="280"/>
    </location>
</feature>
<dbReference type="EMBL" id="JBHRVD010000001">
    <property type="protein sequence ID" value="MFC3320393.1"/>
    <property type="molecule type" value="Genomic_DNA"/>
</dbReference>
<sequence length="288" mass="31897">MYSRISGSSTSACEANETTPSNDSDSFGETIASMAPDLHASSSSAPARPYALVSQPPIVEIDRSSFGRKVREFYGDEIKQIADNPQEYTDFVSSKAARTVMVARLCGGTHDDTEEARYFSYQLGKKSVGILRTEGGFSIEGESWREQFPGKDRITSVVDLRVTHPLADNAGDILLEHQLRLDGNQALVMSRPAATENEARLDQMGFVHVGDNRWILDPTQHPEKWVKNSDGEWQRADKPPLYLSNAEGYDADSEVSIGANSSEASFETNSSDDDPSWYFKNLNLNQDR</sequence>
<evidence type="ECO:0000256" key="1">
    <source>
        <dbReference type="SAM" id="MobiDB-lite"/>
    </source>
</evidence>
<evidence type="ECO:0000313" key="3">
    <source>
        <dbReference type="Proteomes" id="UP001595648"/>
    </source>
</evidence>
<proteinExistence type="predicted"/>